<sequence length="240" mass="25878">MIMVVLKPSSTLFKRRLMVAVNLECCVLHRRASGIYFGTGLVIHFTQGAGQEIGTGTFLDRIVISSSPARPSADPCPTCGENSRDNGVILSCIDCFLDGGELYLFEYDVPVAAFLAKPRGGTCTTAKSDPPEDVIHRATFLLENGFGDYNVFKNNCEDFSVYCKTGLLVTTVLSVGRSGQAASLFAAASTAVSLPLRYLIAGYTGVTVFGYGLYCANRYASDIGVRRDVARVPVESLVRR</sequence>
<organism evidence="1 2">
    <name type="scientific">Citrus sinensis</name>
    <name type="common">Sweet orange</name>
    <name type="synonym">Citrus aurantium var. sinensis</name>
    <dbReference type="NCBI Taxonomy" id="2711"/>
    <lineage>
        <taxon>Eukaryota</taxon>
        <taxon>Viridiplantae</taxon>
        <taxon>Streptophyta</taxon>
        <taxon>Embryophyta</taxon>
        <taxon>Tracheophyta</taxon>
        <taxon>Spermatophyta</taxon>
        <taxon>Magnoliopsida</taxon>
        <taxon>eudicotyledons</taxon>
        <taxon>Gunneridae</taxon>
        <taxon>Pentapetalae</taxon>
        <taxon>rosids</taxon>
        <taxon>malvids</taxon>
        <taxon>Sapindales</taxon>
        <taxon>Rutaceae</taxon>
        <taxon>Aurantioideae</taxon>
        <taxon>Citrus</taxon>
    </lineage>
</organism>
<keyword evidence="2" id="KW-1185">Reference proteome</keyword>
<gene>
    <name evidence="1" type="ORF">KPL71_018377</name>
</gene>
<evidence type="ECO:0000313" key="1">
    <source>
        <dbReference type="EMBL" id="KAH9737229.1"/>
    </source>
</evidence>
<proteinExistence type="predicted"/>
<protein>
    <submittedName>
        <fullName evidence="1">LRAT domain-containing protein</fullName>
    </submittedName>
</protein>
<accession>A0ACB8JWJ5</accession>
<dbReference type="Proteomes" id="UP000829398">
    <property type="component" value="Chromosome 6"/>
</dbReference>
<name>A0ACB8JWJ5_CITSI</name>
<comment type="caution">
    <text evidence="1">The sequence shown here is derived from an EMBL/GenBank/DDBJ whole genome shotgun (WGS) entry which is preliminary data.</text>
</comment>
<reference evidence="2" key="1">
    <citation type="journal article" date="2023" name="Hortic. Res.">
        <title>A chromosome-level phased genome enabling allele-level studies in sweet orange: a case study on citrus Huanglongbing tolerance.</title>
        <authorList>
            <person name="Wu B."/>
            <person name="Yu Q."/>
            <person name="Deng Z."/>
            <person name="Duan Y."/>
            <person name="Luo F."/>
            <person name="Gmitter F. Jr."/>
        </authorList>
    </citation>
    <scope>NUCLEOTIDE SEQUENCE [LARGE SCALE GENOMIC DNA]</scope>
    <source>
        <strain evidence="2">cv. Valencia</strain>
    </source>
</reference>
<evidence type="ECO:0000313" key="2">
    <source>
        <dbReference type="Proteomes" id="UP000829398"/>
    </source>
</evidence>
<dbReference type="EMBL" id="CM039175">
    <property type="protein sequence ID" value="KAH9737229.1"/>
    <property type="molecule type" value="Genomic_DNA"/>
</dbReference>